<evidence type="ECO:0000256" key="4">
    <source>
        <dbReference type="ARBA" id="ARBA00023157"/>
    </source>
</evidence>
<keyword evidence="2 7" id="KW-0732">Signal</keyword>
<feature type="domain" description="EGF-like" evidence="9">
    <location>
        <begin position="459"/>
        <end position="495"/>
    </location>
</feature>
<dbReference type="Pfam" id="PF00008">
    <property type="entry name" value="EGF"/>
    <property type="match status" value="3"/>
</dbReference>
<dbReference type="InterPro" id="IPR001881">
    <property type="entry name" value="EGF-like_Ca-bd_dom"/>
</dbReference>
<dbReference type="CDD" id="cd22201">
    <property type="entry name" value="cubilin_NTD"/>
    <property type="match status" value="1"/>
</dbReference>
<feature type="domain" description="CUB" evidence="8">
    <location>
        <begin position="1716"/>
        <end position="1830"/>
    </location>
</feature>
<dbReference type="SMART" id="SM00179">
    <property type="entry name" value="EGF_CA"/>
    <property type="match status" value="7"/>
</dbReference>
<dbReference type="PROSITE" id="PS00022">
    <property type="entry name" value="EGF_1"/>
    <property type="match status" value="4"/>
</dbReference>
<dbReference type="CDD" id="cd00054">
    <property type="entry name" value="EGF_CA"/>
    <property type="match status" value="6"/>
</dbReference>
<feature type="domain" description="CUB" evidence="8">
    <location>
        <begin position="1601"/>
        <end position="1715"/>
    </location>
</feature>
<feature type="domain" description="CUB" evidence="8">
    <location>
        <begin position="3305"/>
        <end position="3429"/>
    </location>
</feature>
<feature type="domain" description="CUB" evidence="8">
    <location>
        <begin position="1365"/>
        <end position="1482"/>
    </location>
</feature>
<feature type="domain" description="EGF-like" evidence="9">
    <location>
        <begin position="175"/>
        <end position="211"/>
    </location>
</feature>
<keyword evidence="3" id="KW-0677">Repeat</keyword>
<feature type="domain" description="CUB" evidence="8">
    <location>
        <begin position="657"/>
        <end position="769"/>
    </location>
</feature>
<dbReference type="Proteomes" id="UP001642540">
    <property type="component" value="Unassembled WGS sequence"/>
</dbReference>
<dbReference type="EMBL" id="CAXLJM020000148">
    <property type="protein sequence ID" value="CAL8142101.1"/>
    <property type="molecule type" value="Genomic_DNA"/>
</dbReference>
<accession>A0ABP1S2X8</accession>
<feature type="domain" description="CUB" evidence="8">
    <location>
        <begin position="891"/>
        <end position="1007"/>
    </location>
</feature>
<feature type="disulfide bond" evidence="5">
    <location>
        <begin position="1716"/>
        <end position="1743"/>
    </location>
</feature>
<evidence type="ECO:0000313" key="10">
    <source>
        <dbReference type="EMBL" id="CAL8142101.1"/>
    </source>
</evidence>
<dbReference type="Gene3D" id="2.10.25.10">
    <property type="entry name" value="Laminin"/>
    <property type="match status" value="7"/>
</dbReference>
<dbReference type="PROSITE" id="PS01186">
    <property type="entry name" value="EGF_2"/>
    <property type="match status" value="4"/>
</dbReference>
<feature type="domain" description="CUB" evidence="8">
    <location>
        <begin position="2193"/>
        <end position="2307"/>
    </location>
</feature>
<feature type="disulfide bond" evidence="6">
    <location>
        <begin position="523"/>
        <end position="532"/>
    </location>
</feature>
<feature type="domain" description="CUB" evidence="8">
    <location>
        <begin position="3433"/>
        <end position="3580"/>
    </location>
</feature>
<dbReference type="Pfam" id="PF07645">
    <property type="entry name" value="EGF_CA"/>
    <property type="match status" value="1"/>
</dbReference>
<evidence type="ECO:0000256" key="6">
    <source>
        <dbReference type="PROSITE-ProRule" id="PRU00076"/>
    </source>
</evidence>
<feature type="chain" id="PRO_5045234042" description="Cubilin" evidence="7">
    <location>
        <begin position="31"/>
        <end position="3830"/>
    </location>
</feature>
<gene>
    <name evidence="10" type="ORF">ODALV1_LOCUS28947</name>
</gene>
<dbReference type="SUPFAM" id="SSF49854">
    <property type="entry name" value="Spermadhesin, CUB domain"/>
    <property type="match status" value="27"/>
</dbReference>
<dbReference type="SUPFAM" id="SSF57196">
    <property type="entry name" value="EGF/Laminin"/>
    <property type="match status" value="4"/>
</dbReference>
<sequence>MKAPWSSRILFVTVTTFSALLHLNTAGVKAVDINYQLAQPQIYVENGNVYVVPGENRNLVLKSNGNGKIMLNNVELKNLVDSVQNSSKAVNDFKTIFGNPSVPSVSGQAANIEQTIQRLNQIEALDGRVTVIERRLASINTSDSGDGSRLNSRFRRLRSRIEALEDRLRGGRSGLQNPCRSNPCANGGTCIPTLYGAFCYCPPGWEGEQCNQDVNECANLQGTELGCQNGATCVNTPGSWHCQCRTGYVGKHCAKRSNDCSSASASELCGHGRCIDQHSGPNPFTCICDPGWTTDGRSPTCNIDVDECSQYQTTCSANPPVSCINTPGSFVCGPCPPGYSGNGHQCMDINECYNNNGGCSVNPMVQCTNTPGSRNCGPCPPGYMGNGVFCQYVGMCHINNGGCHPLARCVENPAIGQSFVQCACPPGYTGTGMGLHGCIPYQTPGTGGGTAVGPSVPVGANSCNPNPCQNGGACHSYGATFTCACIPGFLGPTCSTRANPCVSQPCQNGGTCQATATGVTCTCPTDYTGDFCERQAENCGGYLAGEEGSLKYPQTQSTYNHRTYCEWLMHTTAGKVFNITFTNFHLEGGSSCSYDYLDIRDGADTSAPLIGKYCGEELPRGGNVISTHNTLHLTFKSDHSVVGLGFELFWNSTDPVCGGIENRTDGHISSPGYPGKYPHDRDCTWQIKVSLGKKIHLVFALFQLENHPNCSYDYLEIRDGLQETAPVLEKLCNTTHPAPITSSGPYLTIRFHTDDSSSDQGFLMTYNEIPGIPGCGGLLTSAVGVFSSPHHPQPYAHDLECDWLIRLPSRDDRINLKFLTFELERGFIRRCHFDFVEVHDGPSQDSPLVGRFCGRNVPPDFTSRTNQLFIKFKSDESVALGGFSAKYEAVCGGEYTSSDGILRSPYYPNNYPRNKECVYVISQPAGRGIRLQFLDFDIEAGSDTTCFFDYVEIRDGDTQNSTLIGHYCGPPQASPEIVTSSYNYLWLRFKTDGSIQNRGFLANYSSFDTGCGGILINSNGTITSPGHPEVYPHGVSCMWVIRGVSGQVVRLTWDTFNLESDSSCRYDAVEIYDNSTHLANGSLVGRFCGQNHPPIVTSTDTTLTIFFKSDRSMAYDGFMASYKLLNATTNCGGNFFTEYGVVKSPRYPDSYPNHKTCVWVITAPTGRQIELNVTDFDMEDASSGGCRFDYLEIRNGRFPTSPLIGKFCGNQPPPQRIPSFANSLYLKFKSDESHVRKGFHIIWDATSTGCGGVLTSPSGSISSPNYPSHYDSGMQCVWKIRINQGSLIQLNFVDIDLQEVSSSQCWGAHVEVLDGTERASTSLGKFCSEDHVISYQSTGNSVTIKFVSYYGGSGRGFQLNYRSLCNRMLKGFQGVIESPNYPNPYPHNRNCTWIIEASRGNKVNVSFSHFDIEAPYRGNCSYDFVEITEWTRYNSDNKTILGTYCGTNRPRLVSSTSDTIAISFVSDFSHASNGFRLEWKQYGCGGRIIGGYGVVKSPDYPKRYAHGVECIWKVTTELGTKVQLTIYDMEIERSHDCHWDGVEVYGGPDESSPLLNKICETISSPTQSVSHGNNMFIKFYSDYSIAGRGFYGVVQQIAGGCGGMYRASSGYIYSPNYPGNYDNNDDCSWLISVDRNHVVKLEFESFGVERHINCSYDHVAVYDGRSVSDPLLLMHCGDQIPDPAVIQSTNYQMLVRLKTDGSSAGKGFKAKYSFGCGARLIGRQSGVITTPNFPGVMSGNVNCSWIIVGSSPDDRVTLTFTYMDLSMSEGPCSEMYVEVLDGEDSEAPSLYKACTGSAPPSLTSRGNALILKIIGEHYYGHGFRAVYDLSSSACGGVLTAANGSITSPNYPNGYPNNVECIWVIRAAPGNQVQLGFRRFDVGVSEFCNSDFVEIHEGSASGQLLGHFCGNEIPSNISAANQLWILFRTDSADQAAGFWADFSLVHGVELSGSSGSIGSPMFPGTYSGTGKFSWRITVNETFSVQIRFLNFNFDAYDANVCSYTDRVTIYDGYDENAPVLLTACSRNIPDPVITSGNMAYIEFEKPGWFSSFLLQWQEVQGSTGIGSFQANVTGCGGNFSLVHNNATTLLSPGFPLSYLPNLNCEWTFDAPHHSRIRIKPEAFGLESSSSCMYDKVELYDGTRGLPNYELNTTICHIMNMNVSYLSSGRFLRVVFKTDGSISHTGFNFTLTTECGGIVRETRGTITSPNYPNNYVATNCIWKIVVRPGRTIRVTFNTIFEIYSAGGECVTDQLILRNGANDESPFLGSGRYCGSTSPPVLETNGNHLFIHFSSWTQGGKGFALTYEEVSLGCGGNVLLSDDAPSTLISSPNFPQIPPPYTECEWIFTAPQGEAVQVTFMVSFQLTVSPGCQRAGVEVRDGGTAISSELGIFCRDMPGTLTSTENVLYLKFYTDVAEPRNGFKAEVKIATCGGIHVGRYGTISSPGFPAAYDVNMDCLWTIRAQRGSYLVLEFQNFNLGSTDTNCTKDKIFIVESSADVITPRNWTFCGNSDNVLPNSLQSGSNEIQIRFTTDNQRERATGMGFKLRYRARTQYCGGNRRTPTGIIQSPGYPRAYSHYIYCVWRIYAPAGRRIRLEFLDFDIEERYSGSLGHRCYADQLWIYQGVLREVRSPLYNQSLCGSNTPAPVETTSSEATIYFRTDGSVSHRGFKLNYTTDLPTLCGGILGLGEGNITSPNGTTNTPNTTTNTLCDWKTEPGQSHGNGTTIVTVEKLEVPSWGVRDPLCSFGFMKVSPANSYLRYKWRKLCGTLNNEKLYLPGTSLHVEYVTQDLNSSFRLSYRNVPCGGMVSGPEENITSLNYPSVYSINTECIWMIDFPRGTQIKITFYDLDLDEHEGSEGCDRDYVIVRNGKYPSSPTLGKFCGTSLPNDMTSMSNDLWIEFHSDGNADGARRGFQIGLEAISKGCGGVVHRKYGQLASPQTETSSRRYPDNSECEWIIESIPGYTVNVVFFDRFDIEMSNNCTNDYVEVLKKASLGWVSLGRFCGRQLPASINTTSTTVKIMFRSNANLNGDGFRLYWYSPCGGVFKEPAGIIRSAHFDSFNHSQHVNAGRFWSFMGWESVFRVHRCDYVIEGNSNDYVMLQFLDPFEVQVPINYAVSDSELNVYCPRVNVSMWQGNATNVQVGGGMFCGRQLPQPFVAQGSVTLSYSYQPIFQNYGFRVQFSRSECGGEITPPRTIRSPGHPFTSASNMNCTWIVRGPSDRVIRFKFKFLEMEFHTVCGYDSVRLYDGSLIDNSKLIGTYCGNLTDDVPTIYSKSSSMTVVFHTDFVIQHGGFEGAIDFAAGESQGCGGTKNVTAQPITVPSIDLDSNGKYDDKLDCQWLIIAPEFSSIEVTFNSFNLEGQNKNTSLSSGSCPFDYLEIRDGPGPFGQLLSKRCGSLIPSPVISSQNFIWIRFQTDESISFAGFALSIRSRPSPCGPLVFNATNTIQYIQSPGYPRNYENNVRCRWRIDGARFYDEVDISFIEMDIEPAADCSKDRLEIRDVSSSYTTPEGITGPMLFIGNGPTDWRFRHLNLSMASILQDVNYCGSQSPPDFYTVGRSAEVVFHTDGSTTRKGFKIGFKAAGCNRTYDSPQGRIFSPEWPTYTPIFSYCLSSVRAPNGTFISLYFNFFKLTIPSDDNSCTQTAFEVRDGSPTGPILGQYCGTTIPDPVFSNSNILYLKFFSRMHPVNGYDITYTTTDAGRGCGGSVFHTGGSVTSPLYPGNYSVNMDCRWRLRVPGGLRIQLEFTNFAIGGDCSSDYVEILSMDSHDPSGSSILFSRYCPGDVPAIYTGATDMAIIRYKTSTNNTGAGWRAVFKGVAPTSIPLSSQVQGVN</sequence>
<dbReference type="InterPro" id="IPR000742">
    <property type="entry name" value="EGF"/>
</dbReference>
<evidence type="ECO:0000256" key="5">
    <source>
        <dbReference type="PROSITE-ProRule" id="PRU00059"/>
    </source>
</evidence>
<feature type="domain" description="CUB" evidence="8">
    <location>
        <begin position="1484"/>
        <end position="1597"/>
    </location>
</feature>
<feature type="domain" description="CUB" evidence="8">
    <location>
        <begin position="1131"/>
        <end position="1246"/>
    </location>
</feature>
<dbReference type="SMART" id="SM00181">
    <property type="entry name" value="EGF"/>
    <property type="match status" value="8"/>
</dbReference>
<name>A0ABP1S2X8_9HEXA</name>
<feature type="domain" description="EGF-like" evidence="9">
    <location>
        <begin position="213"/>
        <end position="254"/>
    </location>
</feature>
<keyword evidence="11" id="KW-1185">Reference proteome</keyword>
<feature type="domain" description="CUB" evidence="8">
    <location>
        <begin position="2801"/>
        <end position="2918"/>
    </location>
</feature>
<feature type="domain" description="CUB" evidence="8">
    <location>
        <begin position="2553"/>
        <end position="2674"/>
    </location>
</feature>
<evidence type="ECO:0000313" key="11">
    <source>
        <dbReference type="Proteomes" id="UP001642540"/>
    </source>
</evidence>
<evidence type="ECO:0000256" key="2">
    <source>
        <dbReference type="ARBA" id="ARBA00022729"/>
    </source>
</evidence>
<feature type="domain" description="CUB" evidence="8">
    <location>
        <begin position="539"/>
        <end position="653"/>
    </location>
</feature>
<feature type="disulfide bond" evidence="6">
    <location>
        <begin position="244"/>
        <end position="253"/>
    </location>
</feature>
<feature type="domain" description="CUB" evidence="8">
    <location>
        <begin position="2922"/>
        <end position="3038"/>
    </location>
</feature>
<evidence type="ECO:0000256" key="3">
    <source>
        <dbReference type="ARBA" id="ARBA00022737"/>
    </source>
</evidence>
<dbReference type="PANTHER" id="PTHR24251">
    <property type="entry name" value="OVOCHYMASE-RELATED"/>
    <property type="match status" value="1"/>
</dbReference>
<protein>
    <recommendedName>
        <fullName evidence="12">Cubilin</fullName>
    </recommendedName>
</protein>
<dbReference type="Gene3D" id="2.60.120.290">
    <property type="entry name" value="Spermadhesin, CUB domain"/>
    <property type="match status" value="27"/>
</dbReference>
<keyword evidence="1 6" id="KW-0245">EGF-like domain</keyword>
<dbReference type="InterPro" id="IPR049883">
    <property type="entry name" value="NOTCH1_EGF-like"/>
</dbReference>
<dbReference type="SMART" id="SM00042">
    <property type="entry name" value="CUB"/>
    <property type="match status" value="26"/>
</dbReference>
<dbReference type="InterPro" id="IPR009030">
    <property type="entry name" value="Growth_fac_rcpt_cys_sf"/>
</dbReference>
<evidence type="ECO:0000259" key="8">
    <source>
        <dbReference type="PROSITE" id="PS01180"/>
    </source>
</evidence>
<dbReference type="InterPro" id="IPR000859">
    <property type="entry name" value="CUB_dom"/>
</dbReference>
<organism evidence="10 11">
    <name type="scientific">Orchesella dallaii</name>
    <dbReference type="NCBI Taxonomy" id="48710"/>
    <lineage>
        <taxon>Eukaryota</taxon>
        <taxon>Metazoa</taxon>
        <taxon>Ecdysozoa</taxon>
        <taxon>Arthropoda</taxon>
        <taxon>Hexapoda</taxon>
        <taxon>Collembola</taxon>
        <taxon>Entomobryomorpha</taxon>
        <taxon>Entomobryoidea</taxon>
        <taxon>Orchesellidae</taxon>
        <taxon>Orchesellinae</taxon>
        <taxon>Orchesella</taxon>
    </lineage>
</organism>
<dbReference type="CDD" id="cd00041">
    <property type="entry name" value="CUB"/>
    <property type="match status" value="24"/>
</dbReference>
<feature type="domain" description="CUB" evidence="8">
    <location>
        <begin position="2679"/>
        <end position="2799"/>
    </location>
</feature>
<feature type="signal peptide" evidence="7">
    <location>
        <begin position="1"/>
        <end position="30"/>
    </location>
</feature>
<dbReference type="PROSITE" id="PS50026">
    <property type="entry name" value="EGF_3"/>
    <property type="match status" value="4"/>
</dbReference>
<feature type="domain" description="CUB" evidence="8">
    <location>
        <begin position="3701"/>
        <end position="3815"/>
    </location>
</feature>
<feature type="domain" description="CUB" evidence="8">
    <location>
        <begin position="2074"/>
        <end position="2192"/>
    </location>
</feature>
<feature type="domain" description="CUB" evidence="8">
    <location>
        <begin position="3184"/>
        <end position="3298"/>
    </location>
</feature>
<evidence type="ECO:0000256" key="7">
    <source>
        <dbReference type="SAM" id="SignalP"/>
    </source>
</evidence>
<dbReference type="SUPFAM" id="SSF57184">
    <property type="entry name" value="Growth factor receptor domain"/>
    <property type="match status" value="1"/>
</dbReference>
<dbReference type="InterPro" id="IPR035914">
    <property type="entry name" value="Sperma_CUB_dom_sf"/>
</dbReference>
<feature type="domain" description="CUB" evidence="8">
    <location>
        <begin position="1945"/>
        <end position="2058"/>
    </location>
</feature>
<dbReference type="PROSITE" id="PS01180">
    <property type="entry name" value="CUB"/>
    <property type="match status" value="27"/>
</dbReference>
<dbReference type="PANTHER" id="PTHR24251:SF37">
    <property type="entry name" value="CUB DOMAIN-CONTAINING PROTEIN"/>
    <property type="match status" value="1"/>
</dbReference>
<feature type="domain" description="CUB" evidence="8">
    <location>
        <begin position="1011"/>
        <end position="1125"/>
    </location>
</feature>
<feature type="disulfide bond" evidence="6">
    <location>
        <begin position="201"/>
        <end position="210"/>
    </location>
</feature>
<feature type="domain" description="CUB" evidence="8">
    <location>
        <begin position="2429"/>
        <end position="2549"/>
    </location>
</feature>
<feature type="domain" description="CUB" evidence="8">
    <location>
        <begin position="1250"/>
        <end position="1364"/>
    </location>
</feature>
<feature type="domain" description="CUB" evidence="8">
    <location>
        <begin position="1834"/>
        <end position="1944"/>
    </location>
</feature>
<feature type="domain" description="CUB" evidence="8">
    <location>
        <begin position="3582"/>
        <end position="3695"/>
    </location>
</feature>
<comment type="caution">
    <text evidence="6">Lacks conserved residue(s) required for the propagation of feature annotation.</text>
</comment>
<dbReference type="Pfam" id="PF00431">
    <property type="entry name" value="CUB"/>
    <property type="match status" value="25"/>
</dbReference>
<comment type="caution">
    <text evidence="10">The sequence shown here is derived from an EMBL/GenBank/DDBJ whole genome shotgun (WGS) entry which is preliminary data.</text>
</comment>
<feature type="disulfide bond" evidence="6">
    <location>
        <begin position="485"/>
        <end position="494"/>
    </location>
</feature>
<evidence type="ECO:0008006" key="12">
    <source>
        <dbReference type="Google" id="ProtNLM"/>
    </source>
</evidence>
<proteinExistence type="predicted"/>
<evidence type="ECO:0000256" key="1">
    <source>
        <dbReference type="ARBA" id="ARBA00022536"/>
    </source>
</evidence>
<feature type="domain" description="CUB" evidence="8">
    <location>
        <begin position="2311"/>
        <end position="2427"/>
    </location>
</feature>
<keyword evidence="4 6" id="KW-1015">Disulfide bond</keyword>
<feature type="domain" description="CUB" evidence="8">
    <location>
        <begin position="775"/>
        <end position="890"/>
    </location>
</feature>
<feature type="domain" description="EGF-like" evidence="9">
    <location>
        <begin position="497"/>
        <end position="533"/>
    </location>
</feature>
<feature type="domain" description="CUB" evidence="8">
    <location>
        <begin position="3039"/>
        <end position="3182"/>
    </location>
</feature>
<evidence type="ECO:0000259" key="9">
    <source>
        <dbReference type="PROSITE" id="PS50026"/>
    </source>
</evidence>
<reference evidence="10 11" key="1">
    <citation type="submission" date="2024-08" db="EMBL/GenBank/DDBJ databases">
        <authorList>
            <person name="Cucini C."/>
            <person name="Frati F."/>
        </authorList>
    </citation>
    <scope>NUCLEOTIDE SEQUENCE [LARGE SCALE GENOMIC DNA]</scope>
</reference>